<comment type="function">
    <text evidence="8">F(1)F(0) ATP synthase produces ATP from ADP in the presence of a proton or sodium gradient. F-type ATPases consist of two structural domains, F(1) containing the extramembraneous catalytic core and F(0) containing the membrane proton channel, linked together by a central stalk and a peripheral stalk. During catalysis, ATP synthesis in the catalytic domain of F(1) is coupled via a rotary mechanism of the central stalk subunits to proton translocation.</text>
</comment>
<reference evidence="9 10" key="1">
    <citation type="submission" date="2016-02" db="EMBL/GenBank/DDBJ databases">
        <title>Complete Genome of H5569, the type strain of the newly described species Haematospirillium jordaniae.</title>
        <authorList>
            <person name="Nicholson A.C."/>
            <person name="Humrighouse B.W."/>
            <person name="Loparov V."/>
            <person name="McQuiston J.R."/>
        </authorList>
    </citation>
    <scope>NUCLEOTIDE SEQUENCE [LARGE SCALE GENOMIC DNA]</scope>
    <source>
        <strain evidence="9 10">H5569</strain>
    </source>
</reference>
<evidence type="ECO:0000256" key="4">
    <source>
        <dbReference type="ARBA" id="ARBA00023065"/>
    </source>
</evidence>
<dbReference type="Pfam" id="PF00213">
    <property type="entry name" value="OSCP"/>
    <property type="match status" value="1"/>
</dbReference>
<accession>A0A143DD11</accession>
<keyword evidence="7 8" id="KW-0066">ATP synthesis</keyword>
<dbReference type="InterPro" id="IPR020781">
    <property type="entry name" value="ATPase_OSCP/d_CS"/>
</dbReference>
<dbReference type="PRINTS" id="PR00125">
    <property type="entry name" value="ATPASEDELTA"/>
</dbReference>
<dbReference type="InterPro" id="IPR000711">
    <property type="entry name" value="ATPase_OSCP/dsu"/>
</dbReference>
<keyword evidence="10" id="KW-1185">Reference proteome</keyword>
<dbReference type="Gene3D" id="1.10.520.20">
    <property type="entry name" value="N-terminal domain of the delta subunit of the F1F0-ATP synthase"/>
    <property type="match status" value="1"/>
</dbReference>
<dbReference type="KEGG" id="hjo:AY555_04815"/>
<dbReference type="PANTHER" id="PTHR11910">
    <property type="entry name" value="ATP SYNTHASE DELTA CHAIN"/>
    <property type="match status" value="1"/>
</dbReference>
<dbReference type="NCBIfam" id="TIGR01145">
    <property type="entry name" value="ATP_synt_delta"/>
    <property type="match status" value="1"/>
</dbReference>
<dbReference type="InterPro" id="IPR026015">
    <property type="entry name" value="ATP_synth_OSCP/delta_N_sf"/>
</dbReference>
<dbReference type="AlphaFoldDB" id="A0A143DD11"/>
<comment type="function">
    <text evidence="8">This protein is part of the stalk that links CF(0) to CF(1). It either transmits conformational changes from CF(0) to CF(1) or is implicated in proton conduction.</text>
</comment>
<keyword evidence="5 8" id="KW-0472">Membrane</keyword>
<gene>
    <name evidence="8" type="primary">atpH</name>
    <name evidence="9" type="ORF">AY555_04815</name>
</gene>
<evidence type="ECO:0000256" key="7">
    <source>
        <dbReference type="ARBA" id="ARBA00023310"/>
    </source>
</evidence>
<sequence length="186" mass="19947">MSSEIAGTKGLADRYALALYELAKERGVLDQVAGDLRQFQSMLDESADLRRLIASPVVTRKEHRKGIVALAEKVGLSELSRHFLGLLSTNRRLPALSGIIAAYLARLSAARGEVTAEVVSARKLSDSQSQALSAALRQAVGKDVAVRSTIDPSILGGLIVRIGSRMVDNSVRTKLQRLQLAMKGVG</sequence>
<dbReference type="STRING" id="1549855.AY555_04815"/>
<dbReference type="Proteomes" id="UP000076066">
    <property type="component" value="Chromosome"/>
</dbReference>
<evidence type="ECO:0000313" key="9">
    <source>
        <dbReference type="EMBL" id="AMW34612.1"/>
    </source>
</evidence>
<dbReference type="GO" id="GO:0005886">
    <property type="term" value="C:plasma membrane"/>
    <property type="evidence" value="ECO:0007669"/>
    <property type="project" value="UniProtKB-SubCell"/>
</dbReference>
<evidence type="ECO:0000256" key="1">
    <source>
        <dbReference type="ARBA" id="ARBA00004370"/>
    </source>
</evidence>
<dbReference type="RefSeq" id="WP_066134130.1">
    <property type="nucleotide sequence ID" value="NZ_CP014525.1"/>
</dbReference>
<dbReference type="OrthoDB" id="9796185at2"/>
<evidence type="ECO:0000256" key="2">
    <source>
        <dbReference type="ARBA" id="ARBA00022448"/>
    </source>
</evidence>
<keyword evidence="6 8" id="KW-0139">CF(1)</keyword>
<organism evidence="9 10">
    <name type="scientific">Haematospirillum jordaniae</name>
    <dbReference type="NCBI Taxonomy" id="1549855"/>
    <lineage>
        <taxon>Bacteria</taxon>
        <taxon>Pseudomonadati</taxon>
        <taxon>Pseudomonadota</taxon>
        <taxon>Alphaproteobacteria</taxon>
        <taxon>Rhodospirillales</taxon>
        <taxon>Novispirillaceae</taxon>
        <taxon>Haematospirillum</taxon>
    </lineage>
</organism>
<dbReference type="SUPFAM" id="SSF47928">
    <property type="entry name" value="N-terminal domain of the delta subunit of the F1F0-ATP synthase"/>
    <property type="match status" value="1"/>
</dbReference>
<keyword evidence="2 8" id="KW-0813">Transport</keyword>
<dbReference type="EMBL" id="CP014525">
    <property type="protein sequence ID" value="AMW34612.1"/>
    <property type="molecule type" value="Genomic_DNA"/>
</dbReference>
<dbReference type="PROSITE" id="PS00389">
    <property type="entry name" value="ATPASE_DELTA"/>
    <property type="match status" value="1"/>
</dbReference>
<dbReference type="GO" id="GO:0045259">
    <property type="term" value="C:proton-transporting ATP synthase complex"/>
    <property type="evidence" value="ECO:0007669"/>
    <property type="project" value="UniProtKB-KW"/>
</dbReference>
<dbReference type="HAMAP" id="MF_01416">
    <property type="entry name" value="ATP_synth_delta_bact"/>
    <property type="match status" value="1"/>
</dbReference>
<evidence type="ECO:0000256" key="6">
    <source>
        <dbReference type="ARBA" id="ARBA00023196"/>
    </source>
</evidence>
<evidence type="ECO:0000256" key="5">
    <source>
        <dbReference type="ARBA" id="ARBA00023136"/>
    </source>
</evidence>
<dbReference type="NCBIfam" id="NF004406">
    <property type="entry name" value="PRK05758.3-2"/>
    <property type="match status" value="1"/>
</dbReference>
<dbReference type="GO" id="GO:0046933">
    <property type="term" value="F:proton-transporting ATP synthase activity, rotational mechanism"/>
    <property type="evidence" value="ECO:0007669"/>
    <property type="project" value="UniProtKB-UniRule"/>
</dbReference>
<evidence type="ECO:0000256" key="3">
    <source>
        <dbReference type="ARBA" id="ARBA00022781"/>
    </source>
</evidence>
<protein>
    <recommendedName>
        <fullName evidence="8">ATP synthase subunit delta</fullName>
    </recommendedName>
    <alternativeName>
        <fullName evidence="8">ATP synthase F(1) sector subunit delta</fullName>
    </alternativeName>
    <alternativeName>
        <fullName evidence="8">F-type ATPase subunit delta</fullName>
        <shortName evidence="8">F-ATPase subunit delta</shortName>
    </alternativeName>
</protein>
<proteinExistence type="inferred from homology"/>
<keyword evidence="8" id="KW-1003">Cell membrane</keyword>
<evidence type="ECO:0000256" key="8">
    <source>
        <dbReference type="HAMAP-Rule" id="MF_01416"/>
    </source>
</evidence>
<dbReference type="GeneID" id="53316472"/>
<keyword evidence="4 8" id="KW-0406">Ion transport</keyword>
<keyword evidence="3 8" id="KW-0375">Hydrogen ion transport</keyword>
<evidence type="ECO:0000313" key="10">
    <source>
        <dbReference type="Proteomes" id="UP000076066"/>
    </source>
</evidence>
<name>A0A143DD11_9PROT</name>
<comment type="subcellular location">
    <subcellularLocation>
        <location evidence="8">Cell membrane</location>
        <topology evidence="8">Peripheral membrane protein</topology>
    </subcellularLocation>
    <subcellularLocation>
        <location evidence="1">Membrane</location>
    </subcellularLocation>
</comment>
<comment type="similarity">
    <text evidence="8">Belongs to the ATPase delta chain family.</text>
</comment>